<evidence type="ECO:0000256" key="1">
    <source>
        <dbReference type="SAM" id="MobiDB-lite"/>
    </source>
</evidence>
<keyword evidence="3" id="KW-1185">Reference proteome</keyword>
<feature type="compositionally biased region" description="Low complexity" evidence="1">
    <location>
        <begin position="54"/>
        <end position="80"/>
    </location>
</feature>
<dbReference type="Proteomes" id="UP000247409">
    <property type="component" value="Unassembled WGS sequence"/>
</dbReference>
<dbReference type="EMBL" id="NBIV01000060">
    <property type="protein sequence ID" value="PXF45490.1"/>
    <property type="molecule type" value="Genomic_DNA"/>
</dbReference>
<name>A0A2V3IWI0_9FLOR</name>
<reference evidence="2 3" key="1">
    <citation type="journal article" date="2018" name="Mol. Biol. Evol.">
        <title>Analysis of the draft genome of the red seaweed Gracilariopsis chorda provides insights into genome size evolution in Rhodophyta.</title>
        <authorList>
            <person name="Lee J."/>
            <person name="Yang E.C."/>
            <person name="Graf L."/>
            <person name="Yang J.H."/>
            <person name="Qiu H."/>
            <person name="Zel Zion U."/>
            <person name="Chan C.X."/>
            <person name="Stephens T.G."/>
            <person name="Weber A.P.M."/>
            <person name="Boo G.H."/>
            <person name="Boo S.M."/>
            <person name="Kim K.M."/>
            <person name="Shin Y."/>
            <person name="Jung M."/>
            <person name="Lee S.J."/>
            <person name="Yim H.S."/>
            <person name="Lee J.H."/>
            <person name="Bhattacharya D."/>
            <person name="Yoon H.S."/>
        </authorList>
    </citation>
    <scope>NUCLEOTIDE SEQUENCE [LARGE SCALE GENOMIC DNA]</scope>
    <source>
        <strain evidence="2 3">SKKU-2015</strain>
        <tissue evidence="2">Whole body</tissue>
    </source>
</reference>
<protein>
    <submittedName>
        <fullName evidence="2">Uncharacterized protein</fullName>
    </submittedName>
</protein>
<evidence type="ECO:0000313" key="3">
    <source>
        <dbReference type="Proteomes" id="UP000247409"/>
    </source>
</evidence>
<sequence>MDLFHDEHNLPVPDPVDIPRWEVRTCRSPTGGFSHYFVDRLTGKQCTTPQQMMQASSPASTPASSPSSTPASSPQPVKKF</sequence>
<organism evidence="2 3">
    <name type="scientific">Gracilariopsis chorda</name>
    <dbReference type="NCBI Taxonomy" id="448386"/>
    <lineage>
        <taxon>Eukaryota</taxon>
        <taxon>Rhodophyta</taxon>
        <taxon>Florideophyceae</taxon>
        <taxon>Rhodymeniophycidae</taxon>
        <taxon>Gracilariales</taxon>
        <taxon>Gracilariaceae</taxon>
        <taxon>Gracilariopsis</taxon>
    </lineage>
</organism>
<gene>
    <name evidence="2" type="ORF">BWQ96_04788</name>
</gene>
<evidence type="ECO:0000313" key="2">
    <source>
        <dbReference type="EMBL" id="PXF45490.1"/>
    </source>
</evidence>
<accession>A0A2V3IWI0</accession>
<proteinExistence type="predicted"/>
<dbReference type="AlphaFoldDB" id="A0A2V3IWI0"/>
<feature type="region of interest" description="Disordered" evidence="1">
    <location>
        <begin position="47"/>
        <end position="80"/>
    </location>
</feature>
<comment type="caution">
    <text evidence="2">The sequence shown here is derived from an EMBL/GenBank/DDBJ whole genome shotgun (WGS) entry which is preliminary data.</text>
</comment>